<feature type="domain" description="Doubled CXXCH motif" evidence="4">
    <location>
        <begin position="256"/>
        <end position="301"/>
    </location>
</feature>
<gene>
    <name evidence="5" type="ORF">HZA61_14000</name>
</gene>
<dbReference type="SUPFAM" id="SSF48695">
    <property type="entry name" value="Multiheme cytochromes"/>
    <property type="match status" value="2"/>
</dbReference>
<organism evidence="5 6">
    <name type="scientific">Eiseniibacteriota bacterium</name>
    <dbReference type="NCBI Taxonomy" id="2212470"/>
    <lineage>
        <taxon>Bacteria</taxon>
        <taxon>Candidatus Eiseniibacteriota</taxon>
    </lineage>
</organism>
<feature type="signal peptide" evidence="3">
    <location>
        <begin position="1"/>
        <end position="23"/>
    </location>
</feature>
<dbReference type="EMBL" id="JACRIW010000099">
    <property type="protein sequence ID" value="MBI5170597.1"/>
    <property type="molecule type" value="Genomic_DNA"/>
</dbReference>
<dbReference type="InterPro" id="IPR051829">
    <property type="entry name" value="Multiheme_Cytochr_ET"/>
</dbReference>
<feature type="domain" description="Doubled CXXCH motif" evidence="4">
    <location>
        <begin position="185"/>
        <end position="225"/>
    </location>
</feature>
<feature type="compositionally biased region" description="Basic and acidic residues" evidence="2">
    <location>
        <begin position="349"/>
        <end position="358"/>
    </location>
</feature>
<dbReference type="PANTHER" id="PTHR35038">
    <property type="entry name" value="DISSIMILATORY SULFITE REDUCTASE SIRA"/>
    <property type="match status" value="1"/>
</dbReference>
<evidence type="ECO:0000256" key="2">
    <source>
        <dbReference type="SAM" id="MobiDB-lite"/>
    </source>
</evidence>
<evidence type="ECO:0000256" key="3">
    <source>
        <dbReference type="SAM" id="SignalP"/>
    </source>
</evidence>
<feature type="region of interest" description="Disordered" evidence="2">
    <location>
        <begin position="322"/>
        <end position="383"/>
    </location>
</feature>
<evidence type="ECO:0000259" key="4">
    <source>
        <dbReference type="Pfam" id="PF09699"/>
    </source>
</evidence>
<reference evidence="5" key="1">
    <citation type="submission" date="2020-07" db="EMBL/GenBank/DDBJ databases">
        <title>Huge and variable diversity of episymbiotic CPR bacteria and DPANN archaea in groundwater ecosystems.</title>
        <authorList>
            <person name="He C.Y."/>
            <person name="Keren R."/>
            <person name="Whittaker M."/>
            <person name="Farag I.F."/>
            <person name="Doudna J."/>
            <person name="Cate J.H.D."/>
            <person name="Banfield J.F."/>
        </authorList>
    </citation>
    <scope>NUCLEOTIDE SEQUENCE</scope>
    <source>
        <strain evidence="5">NC_groundwater_1813_Pr3_B-0.1um_71_17</strain>
    </source>
</reference>
<feature type="compositionally biased region" description="Low complexity" evidence="2">
    <location>
        <begin position="359"/>
        <end position="370"/>
    </location>
</feature>
<evidence type="ECO:0000256" key="1">
    <source>
        <dbReference type="ARBA" id="ARBA00022729"/>
    </source>
</evidence>
<keyword evidence="1 3" id="KW-0732">Signal</keyword>
<dbReference type="GO" id="GO:0016491">
    <property type="term" value="F:oxidoreductase activity"/>
    <property type="evidence" value="ECO:0007669"/>
    <property type="project" value="TreeGrafter"/>
</dbReference>
<dbReference type="Proteomes" id="UP000696931">
    <property type="component" value="Unassembled WGS sequence"/>
</dbReference>
<dbReference type="AlphaFoldDB" id="A0A933SDJ7"/>
<name>A0A933SDJ7_UNCEI</name>
<sequence>MSRPRAIAALAAAGILVTAAVLAGGLGEPGSNAHNLSAGGPGAVHAQSAAETQTCVFCHTPHNANPSQELWNHAPTAANYTVYGSSTLNAGTVVLQPSGASRLCLSCHDGTIAVGATRTHGTIAMTGVDGGGRLPASSGSNLGGGGVTPDLSDDHPVSFIPVLTAEIVAPPPGQPVQFDAGGQLQCTSCHDPHNDSHDGNPGGLRKFLVTSNASSAMCRTCHAKQFWNSVPTTHATSTRTWNGLGTNPFHTGYPNVAQNGCESCHRTHSAPGAKRLLKGQDPANAARRGEEWTCVPCHNGNAAAYNVTSEFQKAYVHPSFTTTPSVHDPTESPSNGTFPLPETNAAAPRHAECVDCHNPHASSGGASTAPATPPSMREVSGVTRAGAATASATYEYEVCLKCHGSSANKPQASGGPYGPYTRRQNQQFNAMTDFQTTNPSFHPVFGARNSAEVPSLIAPYTASSVVTCTDCHNNDSGTNAGGAGPKGPHGSQWKRLLERRYELTDGTTESAQVYALCYKCHSRTSILSDATFGEHSKHVVSERTSCTTCHDPHGTTGSATNYSHLVNFNLNEVTAVPGVANTPRYEDTGAYNGRCYLVCHGKSHNPLSY</sequence>
<feature type="domain" description="Doubled CXXCH motif" evidence="4">
    <location>
        <begin position="467"/>
        <end position="523"/>
    </location>
</feature>
<protein>
    <recommendedName>
        <fullName evidence="4">Doubled CXXCH motif domain-containing protein</fullName>
    </recommendedName>
</protein>
<proteinExistence type="predicted"/>
<feature type="compositionally biased region" description="Polar residues" evidence="2">
    <location>
        <begin position="322"/>
        <end position="337"/>
    </location>
</feature>
<dbReference type="InterPro" id="IPR010177">
    <property type="entry name" value="Paired_CXXCH_1"/>
</dbReference>
<feature type="chain" id="PRO_5037634644" description="Doubled CXXCH motif domain-containing protein" evidence="3">
    <location>
        <begin position="24"/>
        <end position="609"/>
    </location>
</feature>
<dbReference type="InterPro" id="IPR036280">
    <property type="entry name" value="Multihaem_cyt_sf"/>
</dbReference>
<dbReference type="Gene3D" id="1.10.1130.10">
    <property type="entry name" value="Flavocytochrome C3, Chain A"/>
    <property type="match status" value="1"/>
</dbReference>
<evidence type="ECO:0000313" key="5">
    <source>
        <dbReference type="EMBL" id="MBI5170597.1"/>
    </source>
</evidence>
<dbReference type="PANTHER" id="PTHR35038:SF6">
    <property type="entry name" value="SURFACE LOCALIZED DECAHEME CYTOCHROME C LIPOPROTEIN"/>
    <property type="match status" value="1"/>
</dbReference>
<dbReference type="Pfam" id="PF09699">
    <property type="entry name" value="Paired_CXXCH_1"/>
    <property type="match status" value="3"/>
</dbReference>
<evidence type="ECO:0000313" key="6">
    <source>
        <dbReference type="Proteomes" id="UP000696931"/>
    </source>
</evidence>
<comment type="caution">
    <text evidence="5">The sequence shown here is derived from an EMBL/GenBank/DDBJ whole genome shotgun (WGS) entry which is preliminary data.</text>
</comment>
<accession>A0A933SDJ7</accession>